<dbReference type="EMBL" id="NEDP02004519">
    <property type="protein sequence ID" value="OWF45326.1"/>
    <property type="molecule type" value="Genomic_DNA"/>
</dbReference>
<proteinExistence type="predicted"/>
<reference evidence="2 3" key="1">
    <citation type="journal article" date="2017" name="Nat. Ecol. Evol.">
        <title>Scallop genome provides insights into evolution of bilaterian karyotype and development.</title>
        <authorList>
            <person name="Wang S."/>
            <person name="Zhang J."/>
            <person name="Jiao W."/>
            <person name="Li J."/>
            <person name="Xun X."/>
            <person name="Sun Y."/>
            <person name="Guo X."/>
            <person name="Huan P."/>
            <person name="Dong B."/>
            <person name="Zhang L."/>
            <person name="Hu X."/>
            <person name="Sun X."/>
            <person name="Wang J."/>
            <person name="Zhao C."/>
            <person name="Wang Y."/>
            <person name="Wang D."/>
            <person name="Huang X."/>
            <person name="Wang R."/>
            <person name="Lv J."/>
            <person name="Li Y."/>
            <person name="Zhang Z."/>
            <person name="Liu B."/>
            <person name="Lu W."/>
            <person name="Hui Y."/>
            <person name="Liang J."/>
            <person name="Zhou Z."/>
            <person name="Hou R."/>
            <person name="Li X."/>
            <person name="Liu Y."/>
            <person name="Li H."/>
            <person name="Ning X."/>
            <person name="Lin Y."/>
            <person name="Zhao L."/>
            <person name="Xing Q."/>
            <person name="Dou J."/>
            <person name="Li Y."/>
            <person name="Mao J."/>
            <person name="Guo H."/>
            <person name="Dou H."/>
            <person name="Li T."/>
            <person name="Mu C."/>
            <person name="Jiang W."/>
            <person name="Fu Q."/>
            <person name="Fu X."/>
            <person name="Miao Y."/>
            <person name="Liu J."/>
            <person name="Yu Q."/>
            <person name="Li R."/>
            <person name="Liao H."/>
            <person name="Li X."/>
            <person name="Kong Y."/>
            <person name="Jiang Z."/>
            <person name="Chourrout D."/>
            <person name="Li R."/>
            <person name="Bao Z."/>
        </authorList>
    </citation>
    <scope>NUCLEOTIDE SEQUENCE [LARGE SCALE GENOMIC DNA]</scope>
    <source>
        <strain evidence="2 3">PY_sf001</strain>
    </source>
</reference>
<protein>
    <recommendedName>
        <fullName evidence="1">DUF6589 domain-containing protein</fullName>
    </recommendedName>
</protein>
<evidence type="ECO:0000313" key="3">
    <source>
        <dbReference type="Proteomes" id="UP000242188"/>
    </source>
</evidence>
<evidence type="ECO:0000259" key="1">
    <source>
        <dbReference type="Pfam" id="PF20231"/>
    </source>
</evidence>
<name>A0A210Q9B3_MIZYE</name>
<evidence type="ECO:0000313" key="2">
    <source>
        <dbReference type="EMBL" id="OWF45326.1"/>
    </source>
</evidence>
<accession>A0A210Q9B3</accession>
<sequence length="417" mass="47360">MCKKFLNLSKGRDAGTLDSLKVQIQRTNVNGKVKSRFKAHEDFVLTRGNSYFMAYLLKHFSMDSVEGNPVHPAISESINNFINAKKLEVFNKIMDEVVGEIFIPFQLVGPLDDDVQITVTALTQPSIFTTKSPSIDNDTVNIILDLSGKKIIVSLKLNTVRHGCVINIPGVSVPMKFEIFKPCIINDDLNNYMVNSMQWYFVILQIKDALHEGDIDRINIILKQMIPFFYSHSYLSKYLTECLDYILKTEHILSPRMSMKVRAASIINPTGGIGKNKTADLHKENEVEFLKELIRGLGTSKTEQAIVNVTKAAPVIQSVCDMFDKQTKIKTVKTTHKVRSTFDDTTSLLSKLQKLDIWTFHNGRKLQQKVMHSPFEFDRTHFKSIIQGTVKWLLRDLLPIIDDDTDSSANNSDLENE</sequence>
<gene>
    <name evidence="2" type="ORF">KP79_PYT03637</name>
</gene>
<organism evidence="2 3">
    <name type="scientific">Mizuhopecten yessoensis</name>
    <name type="common">Japanese scallop</name>
    <name type="synonym">Patinopecten yessoensis</name>
    <dbReference type="NCBI Taxonomy" id="6573"/>
    <lineage>
        <taxon>Eukaryota</taxon>
        <taxon>Metazoa</taxon>
        <taxon>Spiralia</taxon>
        <taxon>Lophotrochozoa</taxon>
        <taxon>Mollusca</taxon>
        <taxon>Bivalvia</taxon>
        <taxon>Autobranchia</taxon>
        <taxon>Pteriomorphia</taxon>
        <taxon>Pectinida</taxon>
        <taxon>Pectinoidea</taxon>
        <taxon>Pectinidae</taxon>
        <taxon>Mizuhopecten</taxon>
    </lineage>
</organism>
<keyword evidence="3" id="KW-1185">Reference proteome</keyword>
<comment type="caution">
    <text evidence="2">The sequence shown here is derived from an EMBL/GenBank/DDBJ whole genome shotgun (WGS) entry which is preliminary data.</text>
</comment>
<dbReference type="AlphaFoldDB" id="A0A210Q9B3"/>
<dbReference type="Proteomes" id="UP000242188">
    <property type="component" value="Unassembled WGS sequence"/>
</dbReference>
<feature type="domain" description="DUF6589" evidence="1">
    <location>
        <begin position="7"/>
        <end position="336"/>
    </location>
</feature>
<dbReference type="InterPro" id="IPR046496">
    <property type="entry name" value="DUF6589"/>
</dbReference>
<dbReference type="Pfam" id="PF20231">
    <property type="entry name" value="DUF6589"/>
    <property type="match status" value="1"/>
</dbReference>